<reference evidence="4 5" key="1">
    <citation type="submission" date="2019-10" db="EMBL/GenBank/DDBJ databases">
        <authorList>
            <person name="Palmer J.M."/>
        </authorList>
    </citation>
    <scope>NUCLEOTIDE SEQUENCE [LARGE SCALE GENOMIC DNA]</scope>
    <source>
        <strain evidence="4 5">TWF730</strain>
    </source>
</reference>
<feature type="compositionally biased region" description="Basic and acidic residues" evidence="2">
    <location>
        <begin position="1180"/>
        <end position="1207"/>
    </location>
</feature>
<feature type="compositionally biased region" description="Polar residues" evidence="2">
    <location>
        <begin position="217"/>
        <end position="240"/>
    </location>
</feature>
<dbReference type="AlphaFoldDB" id="A0AAV9V3H1"/>
<proteinExistence type="predicted"/>
<feature type="compositionally biased region" description="Basic and acidic residues" evidence="2">
    <location>
        <begin position="144"/>
        <end position="153"/>
    </location>
</feature>
<feature type="region of interest" description="Disordered" evidence="2">
    <location>
        <begin position="14"/>
        <end position="245"/>
    </location>
</feature>
<dbReference type="Pfam" id="PF09994">
    <property type="entry name" value="T6SS_Tle1-like_cat"/>
    <property type="match status" value="1"/>
</dbReference>
<feature type="compositionally biased region" description="Acidic residues" evidence="2">
    <location>
        <begin position="1099"/>
        <end position="1108"/>
    </location>
</feature>
<feature type="compositionally biased region" description="Gly residues" evidence="2">
    <location>
        <begin position="1164"/>
        <end position="1175"/>
    </location>
</feature>
<feature type="compositionally biased region" description="Basic residues" evidence="2">
    <location>
        <begin position="1240"/>
        <end position="1259"/>
    </location>
</feature>
<dbReference type="InterPro" id="IPR018712">
    <property type="entry name" value="Tle1-like_cat"/>
</dbReference>
<comment type="caution">
    <text evidence="4">The sequence shown here is derived from an EMBL/GenBank/DDBJ whole genome shotgun (WGS) entry which is preliminary data.</text>
</comment>
<keyword evidence="5" id="KW-1185">Reference proteome</keyword>
<evidence type="ECO:0000313" key="5">
    <source>
        <dbReference type="Proteomes" id="UP001373714"/>
    </source>
</evidence>
<feature type="region of interest" description="Disordered" evidence="2">
    <location>
        <begin position="1003"/>
        <end position="1209"/>
    </location>
</feature>
<gene>
    <name evidence="4" type="ORF">TWF730_008266</name>
</gene>
<evidence type="ECO:0000259" key="3">
    <source>
        <dbReference type="Pfam" id="PF09994"/>
    </source>
</evidence>
<feature type="compositionally biased region" description="Low complexity" evidence="2">
    <location>
        <begin position="128"/>
        <end position="139"/>
    </location>
</feature>
<evidence type="ECO:0000256" key="2">
    <source>
        <dbReference type="SAM" id="MobiDB-lite"/>
    </source>
</evidence>
<organism evidence="4 5">
    <name type="scientific">Orbilia blumenaviensis</name>
    <dbReference type="NCBI Taxonomy" id="1796055"/>
    <lineage>
        <taxon>Eukaryota</taxon>
        <taxon>Fungi</taxon>
        <taxon>Dikarya</taxon>
        <taxon>Ascomycota</taxon>
        <taxon>Pezizomycotina</taxon>
        <taxon>Orbiliomycetes</taxon>
        <taxon>Orbiliales</taxon>
        <taxon>Orbiliaceae</taxon>
        <taxon>Orbilia</taxon>
    </lineage>
</organism>
<dbReference type="PANTHER" id="PTHR33840:SF1">
    <property type="entry name" value="TLE1 PHOSPHOLIPASE DOMAIN-CONTAINING PROTEIN"/>
    <property type="match status" value="1"/>
</dbReference>
<evidence type="ECO:0000256" key="1">
    <source>
        <dbReference type="SAM" id="Coils"/>
    </source>
</evidence>
<protein>
    <recommendedName>
        <fullName evidence="3">T6SS Phospholipase effector Tle1-like catalytic domain-containing protein</fullName>
    </recommendedName>
</protein>
<dbReference type="Proteomes" id="UP001373714">
    <property type="component" value="Unassembled WGS sequence"/>
</dbReference>
<keyword evidence="1" id="KW-0175">Coiled coil</keyword>
<dbReference type="EMBL" id="JAVHNS010000005">
    <property type="protein sequence ID" value="KAK6353843.1"/>
    <property type="molecule type" value="Genomic_DNA"/>
</dbReference>
<evidence type="ECO:0000313" key="4">
    <source>
        <dbReference type="EMBL" id="KAK6353843.1"/>
    </source>
</evidence>
<feature type="compositionally biased region" description="Pro residues" evidence="2">
    <location>
        <begin position="176"/>
        <end position="187"/>
    </location>
</feature>
<name>A0AAV9V3H1_9PEZI</name>
<feature type="compositionally biased region" description="Basic and acidic residues" evidence="2">
    <location>
        <begin position="272"/>
        <end position="283"/>
    </location>
</feature>
<feature type="compositionally biased region" description="Pro residues" evidence="2">
    <location>
        <begin position="1012"/>
        <end position="1023"/>
    </location>
</feature>
<feature type="region of interest" description="Disordered" evidence="2">
    <location>
        <begin position="264"/>
        <end position="291"/>
    </location>
</feature>
<accession>A0AAV9V3H1</accession>
<feature type="compositionally biased region" description="Basic and acidic residues" evidence="2">
    <location>
        <begin position="86"/>
        <end position="97"/>
    </location>
</feature>
<feature type="coiled-coil region" evidence="1">
    <location>
        <begin position="372"/>
        <end position="399"/>
    </location>
</feature>
<sequence>MSVRRIVSLFNQEFLSGGADDESGDEQPNGPQDVDGPAEAPEISGLAQRDSDISDDNSSDGGPLTNGHLEPDPLIDVPAVYVYQHSPEELENHEQRAIIDSPRSHVNGNGIHVNHDQEGPENDTEVYTNGTGIHTNGTGSFESNRSRQREPYERPSCLPRPTPSSSPNSQRRRPLTLPPPILNPSPQRPHQLQSPNFTRPDMTPPESASRIPRPTGSVRNNAPESSPTTYRSVSNVTSLPPYSPGDIMRGPWSYQETDVALPGTIRAPLINHPDDKSKEIREESQEEPQQTLNLERRLDEGLLPFNPPENTVGPTPWMGADRSTLHSRASITRHLPRLVTNFAQPFSNYSDPSIPETSSAVPENTPTVASLIRDLESQIGNLRQQLSRSQEEIAKEAASVLSPTARVDRLHEYLEPKVAAGPSKKVSPVKISASIRAKKIVVILDATNSSIVRQMAVGKQYHTTQTPRTVLKRISDCLTAEHKDTRMRQQVFYLSGYGSGEEFGLNKSLHTTILDAYTYLSDNWVIGDEIILFGFSRGAFAVRAIAALITEIGLLNKAGMSHFETLYDTYFDPRYGKCRGTDEYERWRTQCTILASELGQKDGVTVTKVAVKFLGCLETIGWSNYEDKPSDGCQDSKKLWERGAFDFRHLLLHESIENAFHALALDEERASHAPLLMFRPIKSIKPLTQVWFTGSHVNIGGGQLTTELAKNVASSTPDQNELSDIIFLFLITECHRFLSFSKKHVSRCVSDYIGRQSRADVVKDIQFKYHWVSSNIDKNGSDGSGKSLFTRIRNATGHRKKHIRTPQRYRPHWFHWDAWGRYKSCEAIHVSSQYRTKHYPDYVPKALVDYRCTKTFERFGIIPEPAGVVPGETSTLKYDAPKVREEKFYYAGEDRKNKLLYPRNIDLPIVKLSAFEILFAGGDALIFGFGIAFKDIYRESPPVFKYTLKELTGMREDWIFRVEAQPSRLGSPKSMSDRAIALRHAQSIPASLKYQYRIVNNRADPGNKRNIPPLPARPPPLPPRSQARSTPNLKTSTAGSSTTEIHGPFSFEKEGSEQLEDESGGGKGKGRHSSNLRYEDDEDEYRGFEIEQGPSGYDGTDDRDSEQEQEQKPEPEPEQGAGPADQEELGPEPGPSNKEKKSIRRSIRKFFSFASLRGKKKNGDSGGLASGGGRVGQAHGHLDGNSEMSREEAEALRQLEEAREHQEWLQNTDRSQWVLPDIDEPEWMKQLRKGGEVQPCKHKGKHPYQGHRHQKKRREARSETFAIGL</sequence>
<feature type="compositionally biased region" description="Polar residues" evidence="2">
    <location>
        <begin position="1026"/>
        <end position="1044"/>
    </location>
</feature>
<feature type="domain" description="T6SS Phospholipase effector Tle1-like catalytic" evidence="3">
    <location>
        <begin position="438"/>
        <end position="731"/>
    </location>
</feature>
<feature type="region of interest" description="Disordered" evidence="2">
    <location>
        <begin position="1232"/>
        <end position="1269"/>
    </location>
</feature>
<dbReference type="PANTHER" id="PTHR33840">
    <property type="match status" value="1"/>
</dbReference>